<evidence type="ECO:0000313" key="1">
    <source>
        <dbReference type="EMBL" id="OSC96438.1"/>
    </source>
</evidence>
<keyword evidence="2" id="KW-1185">Reference proteome</keyword>
<gene>
    <name evidence="1" type="ORF">PYCCODRAFT_1472619</name>
</gene>
<evidence type="ECO:0000313" key="2">
    <source>
        <dbReference type="Proteomes" id="UP000193067"/>
    </source>
</evidence>
<organism evidence="1 2">
    <name type="scientific">Trametes coccinea (strain BRFM310)</name>
    <name type="common">Pycnoporus coccineus</name>
    <dbReference type="NCBI Taxonomy" id="1353009"/>
    <lineage>
        <taxon>Eukaryota</taxon>
        <taxon>Fungi</taxon>
        <taxon>Dikarya</taxon>
        <taxon>Basidiomycota</taxon>
        <taxon>Agaricomycotina</taxon>
        <taxon>Agaricomycetes</taxon>
        <taxon>Polyporales</taxon>
        <taxon>Polyporaceae</taxon>
        <taxon>Trametes</taxon>
    </lineage>
</organism>
<accession>A0A1Y2I5N7</accession>
<proteinExistence type="predicted"/>
<name>A0A1Y2I5N7_TRAC3</name>
<protein>
    <submittedName>
        <fullName evidence="1">Uncharacterized protein</fullName>
    </submittedName>
</protein>
<dbReference type="OrthoDB" id="10593459at2759"/>
<dbReference type="EMBL" id="KZ084182">
    <property type="protein sequence ID" value="OSC96438.1"/>
    <property type="molecule type" value="Genomic_DNA"/>
</dbReference>
<reference evidence="1 2" key="1">
    <citation type="journal article" date="2015" name="Biotechnol. Biofuels">
        <title>Enhanced degradation of softwood versus hardwood by the white-rot fungus Pycnoporus coccineus.</title>
        <authorList>
            <person name="Couturier M."/>
            <person name="Navarro D."/>
            <person name="Chevret D."/>
            <person name="Henrissat B."/>
            <person name="Piumi F."/>
            <person name="Ruiz-Duenas F.J."/>
            <person name="Martinez A.T."/>
            <person name="Grigoriev I.V."/>
            <person name="Riley R."/>
            <person name="Lipzen A."/>
            <person name="Berrin J.G."/>
            <person name="Master E.R."/>
            <person name="Rosso M.N."/>
        </authorList>
    </citation>
    <scope>NUCLEOTIDE SEQUENCE [LARGE SCALE GENOMIC DNA]</scope>
    <source>
        <strain evidence="1 2">BRFM310</strain>
    </source>
</reference>
<sequence>MSGIGLLHESPELPFTESVYSNIMDTIEGRIRLVMNPSPQDSDTEEEVLSAAAMSWLLCSALLWYVDEQCLNIGDDGYMIIMSSICNEELFPAVTIGMLRGIVEGNAADGDAEDLGAFLARGGTYYAITKPLLRGHGKALLLVLLLGSVVHAMLSMMGR</sequence>
<dbReference type="AlphaFoldDB" id="A0A1Y2I5N7"/>
<dbReference type="Proteomes" id="UP000193067">
    <property type="component" value="Unassembled WGS sequence"/>
</dbReference>